<dbReference type="GO" id="GO:0016020">
    <property type="term" value="C:membrane"/>
    <property type="evidence" value="ECO:0007669"/>
    <property type="project" value="InterPro"/>
</dbReference>
<gene>
    <name evidence="6" type="ordered locus">CJA_0187</name>
</gene>
<dbReference type="InterPro" id="IPR000014">
    <property type="entry name" value="PAS"/>
</dbReference>
<evidence type="ECO:0000313" key="7">
    <source>
        <dbReference type="Proteomes" id="UP000001036"/>
    </source>
</evidence>
<dbReference type="InterPro" id="IPR029787">
    <property type="entry name" value="Nucleotide_cyclase"/>
</dbReference>
<dbReference type="Gene3D" id="3.30.450.20">
    <property type="entry name" value="PAS domain"/>
    <property type="match status" value="1"/>
</dbReference>
<accession>B3PGD2</accession>
<dbReference type="SUPFAM" id="SSF55785">
    <property type="entry name" value="PYP-like sensor domain (PAS domain)"/>
    <property type="match status" value="1"/>
</dbReference>
<dbReference type="Pfam" id="PF00989">
    <property type="entry name" value="PAS"/>
    <property type="match status" value="1"/>
</dbReference>
<name>B3PGD2_CELJU</name>
<reference evidence="6 7" key="1">
    <citation type="journal article" date="2008" name="J. Bacteriol.">
        <title>Insights into plant cell wall degradation from the genome sequence of the soil bacterium Cellvibrio japonicus.</title>
        <authorList>
            <person name="Deboy R.T."/>
            <person name="Mongodin E.F."/>
            <person name="Fouts D.E."/>
            <person name="Tailford L.E."/>
            <person name="Khouri H."/>
            <person name="Emerson J.B."/>
            <person name="Mohamoud Y."/>
            <person name="Watkins K."/>
            <person name="Henrissat B."/>
            <person name="Gilbert H.J."/>
            <person name="Nelson K.E."/>
        </authorList>
    </citation>
    <scope>NUCLEOTIDE SEQUENCE [LARGE SCALE GENOMIC DNA]</scope>
    <source>
        <strain evidence="6 7">Ueda107</strain>
    </source>
</reference>
<dbReference type="InterPro" id="IPR000160">
    <property type="entry name" value="GGDEF_dom"/>
</dbReference>
<feature type="transmembrane region" description="Helical" evidence="3">
    <location>
        <begin position="145"/>
        <end position="166"/>
    </location>
</feature>
<feature type="domain" description="HAMP" evidence="4">
    <location>
        <begin position="164"/>
        <end position="216"/>
    </location>
</feature>
<evidence type="ECO:0000313" key="6">
    <source>
        <dbReference type="EMBL" id="ACE83267.1"/>
    </source>
</evidence>
<dbReference type="eggNOG" id="COG2199">
    <property type="taxonomic scope" value="Bacteria"/>
</dbReference>
<dbReference type="GO" id="GO:0003824">
    <property type="term" value="F:catalytic activity"/>
    <property type="evidence" value="ECO:0007669"/>
    <property type="project" value="UniProtKB-ARBA"/>
</dbReference>
<dbReference type="SMART" id="SM00267">
    <property type="entry name" value="GGDEF"/>
    <property type="match status" value="1"/>
</dbReference>
<dbReference type="InterPro" id="IPR043128">
    <property type="entry name" value="Rev_trsase/Diguanyl_cyclase"/>
</dbReference>
<dbReference type="PANTHER" id="PTHR46663">
    <property type="entry name" value="DIGUANYLATE CYCLASE DGCT-RELATED"/>
    <property type="match status" value="1"/>
</dbReference>
<keyword evidence="2" id="KW-0175">Coiled coil</keyword>
<dbReference type="PROSITE" id="PS50885">
    <property type="entry name" value="HAMP"/>
    <property type="match status" value="1"/>
</dbReference>
<dbReference type="SUPFAM" id="SSF158472">
    <property type="entry name" value="HAMP domain-like"/>
    <property type="match status" value="1"/>
</dbReference>
<dbReference type="HOGENOM" id="CLU_038372_1_0_6"/>
<dbReference type="InterPro" id="IPR003660">
    <property type="entry name" value="HAMP_dom"/>
</dbReference>
<dbReference type="eggNOG" id="COG2202">
    <property type="taxonomic scope" value="Bacteria"/>
</dbReference>
<organism evidence="6 7">
    <name type="scientific">Cellvibrio japonicus (strain Ueda107)</name>
    <name type="common">Pseudomonas fluorescens subsp. cellulosa</name>
    <dbReference type="NCBI Taxonomy" id="498211"/>
    <lineage>
        <taxon>Bacteria</taxon>
        <taxon>Pseudomonadati</taxon>
        <taxon>Pseudomonadota</taxon>
        <taxon>Gammaproteobacteria</taxon>
        <taxon>Cellvibrionales</taxon>
        <taxon>Cellvibrionaceae</taxon>
        <taxon>Cellvibrio</taxon>
    </lineage>
</organism>
<dbReference type="NCBIfam" id="TIGR00254">
    <property type="entry name" value="GGDEF"/>
    <property type="match status" value="1"/>
</dbReference>
<dbReference type="Proteomes" id="UP000001036">
    <property type="component" value="Chromosome"/>
</dbReference>
<protein>
    <submittedName>
        <fullName evidence="6">Putative GGDEF domain protein</fullName>
    </submittedName>
</protein>
<feature type="transmembrane region" description="Helical" evidence="3">
    <location>
        <begin position="6"/>
        <end position="28"/>
    </location>
</feature>
<feature type="coiled-coil region" evidence="2">
    <location>
        <begin position="204"/>
        <end position="231"/>
    </location>
</feature>
<proteinExistence type="predicted"/>
<evidence type="ECO:0000256" key="2">
    <source>
        <dbReference type="SAM" id="Coils"/>
    </source>
</evidence>
<keyword evidence="7" id="KW-1185">Reference proteome</keyword>
<keyword evidence="3" id="KW-1133">Transmembrane helix</keyword>
<dbReference type="GO" id="GO:0007165">
    <property type="term" value="P:signal transduction"/>
    <property type="evidence" value="ECO:0007669"/>
    <property type="project" value="InterPro"/>
</dbReference>
<dbReference type="InterPro" id="IPR013767">
    <property type="entry name" value="PAS_fold"/>
</dbReference>
<dbReference type="Gene3D" id="6.10.340.10">
    <property type="match status" value="1"/>
</dbReference>
<keyword evidence="3" id="KW-0472">Membrane</keyword>
<feature type="domain" description="GGDEF" evidence="5">
    <location>
        <begin position="385"/>
        <end position="519"/>
    </location>
</feature>
<dbReference type="PANTHER" id="PTHR46663:SF3">
    <property type="entry name" value="SLL0267 PROTEIN"/>
    <property type="match status" value="1"/>
</dbReference>
<evidence type="ECO:0000259" key="4">
    <source>
        <dbReference type="PROSITE" id="PS50885"/>
    </source>
</evidence>
<dbReference type="SUPFAM" id="SSF55073">
    <property type="entry name" value="Nucleotide cyclase"/>
    <property type="match status" value="1"/>
</dbReference>
<dbReference type="CDD" id="cd01949">
    <property type="entry name" value="GGDEF"/>
    <property type="match status" value="1"/>
</dbReference>
<dbReference type="EMBL" id="CP000934">
    <property type="protein sequence ID" value="ACE83267.1"/>
    <property type="molecule type" value="Genomic_DNA"/>
</dbReference>
<dbReference type="FunFam" id="3.30.70.270:FF:000001">
    <property type="entry name" value="Diguanylate cyclase domain protein"/>
    <property type="match status" value="1"/>
</dbReference>
<dbReference type="InterPro" id="IPR035965">
    <property type="entry name" value="PAS-like_dom_sf"/>
</dbReference>
<dbReference type="GO" id="GO:0006355">
    <property type="term" value="P:regulation of DNA-templated transcription"/>
    <property type="evidence" value="ECO:0007669"/>
    <property type="project" value="InterPro"/>
</dbReference>
<dbReference type="Gene3D" id="3.30.70.270">
    <property type="match status" value="1"/>
</dbReference>
<evidence type="ECO:0000256" key="1">
    <source>
        <dbReference type="ARBA" id="ARBA00001946"/>
    </source>
</evidence>
<dbReference type="STRING" id="498211.CJA_0187"/>
<dbReference type="PROSITE" id="PS50887">
    <property type="entry name" value="GGDEF"/>
    <property type="match status" value="1"/>
</dbReference>
<dbReference type="AlphaFoldDB" id="B3PGD2"/>
<evidence type="ECO:0000259" key="5">
    <source>
        <dbReference type="PROSITE" id="PS50887"/>
    </source>
</evidence>
<comment type="cofactor">
    <cofactor evidence="1">
        <name>Mg(2+)</name>
        <dbReference type="ChEBI" id="CHEBI:18420"/>
    </cofactor>
</comment>
<keyword evidence="3" id="KW-0812">Transmembrane</keyword>
<dbReference type="KEGG" id="cja:CJA_0187"/>
<dbReference type="Pfam" id="PF00990">
    <property type="entry name" value="GGDEF"/>
    <property type="match status" value="1"/>
</dbReference>
<sequence>MNSLHIRVSLAVAASALLVVLVSSYLFYESSYKNSLASSQRSVQQLMETVRAPAAIAAYVGNRELAQQVVTGLAQNDMVVGAKILANREIIGQDGKRPEDNGKDTMTLSLVSPFDEKEEVGTLLVAPNIAQIALRARDAAMATTASLAALAVVVALLVLIMVYWMMSRPLVRLSTNLHKITPGDGNRLKDGQRSDEIGLLISDINSLLNTVEKMLDEERQLRHRVEQLENRFRGIFEDSSAGIFLITEQGQLVTANPSFFKLTRFEEDAHTLSQNLIERVFHEPSQAQSLIRLAQISKRPCSADLRLATEDPQDERWIHCIFSPAGNDQRSHIVEGVMYDVTQRKKAEERTRELAETDSLTGLTNRPAAEAILDQWLIQAAATSRGLAVMMIDLDRFKQINDSYGHDAGDQVLRVVANRLRKLVRDSDLVARLGGDEFLIVLKQTDNPDVDKRIAQQILDAQAAPIEIQPQVLETVGISIGIAHYPAHGDNPQSLRRHADQALYSVKRRGKNNYAIYDPEDVDPPA</sequence>
<dbReference type="NCBIfam" id="TIGR00229">
    <property type="entry name" value="sensory_box"/>
    <property type="match status" value="1"/>
</dbReference>
<evidence type="ECO:0000256" key="3">
    <source>
        <dbReference type="SAM" id="Phobius"/>
    </source>
</evidence>
<dbReference type="InterPro" id="IPR052163">
    <property type="entry name" value="DGC-Regulatory_Protein"/>
</dbReference>